<protein>
    <recommendedName>
        <fullName evidence="4">ACB domain-containing protein</fullName>
    </recommendedName>
</protein>
<dbReference type="OrthoDB" id="346910at2759"/>
<keyword evidence="2" id="KW-0446">Lipid-binding</keyword>
<feature type="domain" description="ACB" evidence="4">
    <location>
        <begin position="101"/>
        <end position="186"/>
    </location>
</feature>
<feature type="region of interest" description="Disordered" evidence="3">
    <location>
        <begin position="183"/>
        <end position="202"/>
    </location>
</feature>
<evidence type="ECO:0000256" key="3">
    <source>
        <dbReference type="SAM" id="MobiDB-lite"/>
    </source>
</evidence>
<gene>
    <name evidence="5" type="primary">RvY_02554</name>
    <name evidence="5" type="synonym">RvY_02554.2</name>
    <name evidence="5" type="ORF">RvY_02554-2</name>
</gene>
<dbReference type="PROSITE" id="PS51228">
    <property type="entry name" value="ACB_2"/>
    <property type="match status" value="1"/>
</dbReference>
<comment type="similarity">
    <text evidence="1">Belongs to the ACBP family.</text>
</comment>
<organism evidence="5 6">
    <name type="scientific">Ramazzottius varieornatus</name>
    <name type="common">Water bear</name>
    <name type="synonym">Tardigrade</name>
    <dbReference type="NCBI Taxonomy" id="947166"/>
    <lineage>
        <taxon>Eukaryota</taxon>
        <taxon>Metazoa</taxon>
        <taxon>Ecdysozoa</taxon>
        <taxon>Tardigrada</taxon>
        <taxon>Eutardigrada</taxon>
        <taxon>Parachela</taxon>
        <taxon>Hypsibioidea</taxon>
        <taxon>Ramazzottiidae</taxon>
        <taxon>Ramazzottius</taxon>
    </lineage>
</organism>
<proteinExistence type="inferred from homology"/>
<sequence length="242" mass="26591">MFSLSLPGRTSVWISEFGLCKSIFRTKAIVLLHFANFPSELTLCISEGADGTTGIMWQRASLLAWRGIVQGQAAPRNVGSAAQRFPQAAALFQQQRLFASRAESFEDAKEKLNTLKEDPGPTVKLKLYGLFKQATTGECNVAKPGMLDMVGKAKWSAWKELGSMSQDDAKQKYIDTVNELLKEQGGDSEDSGSSGSSSTADSGKYETILYREEGKITYITLNRHSVSVQPPCYILREACNPF</sequence>
<dbReference type="Proteomes" id="UP000186922">
    <property type="component" value="Unassembled WGS sequence"/>
</dbReference>
<name>A0A1D1UUN1_RAMVA</name>
<evidence type="ECO:0000259" key="4">
    <source>
        <dbReference type="PROSITE" id="PS51228"/>
    </source>
</evidence>
<dbReference type="Gene3D" id="1.20.80.10">
    <property type="match status" value="1"/>
</dbReference>
<dbReference type="CDD" id="cd00435">
    <property type="entry name" value="ACBP"/>
    <property type="match status" value="1"/>
</dbReference>
<evidence type="ECO:0000256" key="1">
    <source>
        <dbReference type="ARBA" id="ARBA00005567"/>
    </source>
</evidence>
<dbReference type="AlphaFoldDB" id="A0A1D1UUN1"/>
<reference evidence="5 6" key="1">
    <citation type="journal article" date="2016" name="Nat. Commun.">
        <title>Extremotolerant tardigrade genome and improved radiotolerance of human cultured cells by tardigrade-unique protein.</title>
        <authorList>
            <person name="Hashimoto T."/>
            <person name="Horikawa D.D."/>
            <person name="Saito Y."/>
            <person name="Kuwahara H."/>
            <person name="Kozuka-Hata H."/>
            <person name="Shin-I T."/>
            <person name="Minakuchi Y."/>
            <person name="Ohishi K."/>
            <person name="Motoyama A."/>
            <person name="Aizu T."/>
            <person name="Enomoto A."/>
            <person name="Kondo K."/>
            <person name="Tanaka S."/>
            <person name="Hara Y."/>
            <person name="Koshikawa S."/>
            <person name="Sagara H."/>
            <person name="Miura T."/>
            <person name="Yokobori S."/>
            <person name="Miyagawa K."/>
            <person name="Suzuki Y."/>
            <person name="Kubo T."/>
            <person name="Oyama M."/>
            <person name="Kohara Y."/>
            <person name="Fujiyama A."/>
            <person name="Arakawa K."/>
            <person name="Katayama T."/>
            <person name="Toyoda A."/>
            <person name="Kunieda T."/>
        </authorList>
    </citation>
    <scope>NUCLEOTIDE SEQUENCE [LARGE SCALE GENOMIC DNA]</scope>
    <source>
        <strain evidence="5 6">YOKOZUNA-1</strain>
    </source>
</reference>
<dbReference type="GO" id="GO:0000062">
    <property type="term" value="F:fatty-acyl-CoA binding"/>
    <property type="evidence" value="ECO:0007669"/>
    <property type="project" value="InterPro"/>
</dbReference>
<evidence type="ECO:0000313" key="5">
    <source>
        <dbReference type="EMBL" id="GAU90083.1"/>
    </source>
</evidence>
<dbReference type="InterPro" id="IPR000582">
    <property type="entry name" value="Acyl-CoA-binding_protein"/>
</dbReference>
<dbReference type="PANTHER" id="PTHR23310:SF62">
    <property type="entry name" value="ACYL-COA BINDING PROTEIN 1, ISOFORM A"/>
    <property type="match status" value="1"/>
</dbReference>
<dbReference type="InterPro" id="IPR035984">
    <property type="entry name" value="Acyl-CoA-binding_sf"/>
</dbReference>
<evidence type="ECO:0000313" key="6">
    <source>
        <dbReference type="Proteomes" id="UP000186922"/>
    </source>
</evidence>
<dbReference type="GO" id="GO:0006631">
    <property type="term" value="P:fatty acid metabolic process"/>
    <property type="evidence" value="ECO:0007669"/>
    <property type="project" value="TreeGrafter"/>
</dbReference>
<dbReference type="PANTHER" id="PTHR23310">
    <property type="entry name" value="ACYL-COA-BINDING PROTEIN, ACBP"/>
    <property type="match status" value="1"/>
</dbReference>
<dbReference type="InterPro" id="IPR014352">
    <property type="entry name" value="FERM/acyl-CoA-bd_prot_sf"/>
</dbReference>
<keyword evidence="6" id="KW-1185">Reference proteome</keyword>
<dbReference type="EMBL" id="BDGG01000001">
    <property type="protein sequence ID" value="GAU90083.1"/>
    <property type="molecule type" value="Genomic_DNA"/>
</dbReference>
<dbReference type="Pfam" id="PF00887">
    <property type="entry name" value="ACBP"/>
    <property type="match status" value="1"/>
</dbReference>
<dbReference type="STRING" id="947166.A0A1D1UUN1"/>
<dbReference type="PRINTS" id="PR00689">
    <property type="entry name" value="ACOABINDINGP"/>
</dbReference>
<comment type="caution">
    <text evidence="5">The sequence shown here is derived from an EMBL/GenBank/DDBJ whole genome shotgun (WGS) entry which is preliminary data.</text>
</comment>
<evidence type="ECO:0000256" key="2">
    <source>
        <dbReference type="ARBA" id="ARBA00023121"/>
    </source>
</evidence>
<accession>A0A1D1UUN1</accession>
<feature type="compositionally biased region" description="Low complexity" evidence="3">
    <location>
        <begin position="191"/>
        <end position="202"/>
    </location>
</feature>
<dbReference type="SUPFAM" id="SSF47027">
    <property type="entry name" value="Acyl-CoA binding protein"/>
    <property type="match status" value="1"/>
</dbReference>